<dbReference type="EMBL" id="WUAV01000006">
    <property type="protein sequence ID" value="KAF1747697.1"/>
    <property type="molecule type" value="Genomic_DNA"/>
</dbReference>
<dbReference type="Pfam" id="PF03114">
    <property type="entry name" value="BAR"/>
    <property type="match status" value="1"/>
</dbReference>
<evidence type="ECO:0000313" key="7">
    <source>
        <dbReference type="Proteomes" id="UP000216624"/>
    </source>
</evidence>
<dbReference type="AlphaFoldDB" id="A0A261BDM7"/>
<dbReference type="SUPFAM" id="SSF50044">
    <property type="entry name" value="SH3-domain"/>
    <property type="match status" value="1"/>
</dbReference>
<dbReference type="PROSITE" id="PS50002">
    <property type="entry name" value="SH3"/>
    <property type="match status" value="1"/>
</dbReference>
<evidence type="ECO:0000313" key="5">
    <source>
        <dbReference type="EMBL" id="KAF1747697.1"/>
    </source>
</evidence>
<dbReference type="InterPro" id="IPR001452">
    <property type="entry name" value="SH3_domain"/>
</dbReference>
<evidence type="ECO:0000256" key="1">
    <source>
        <dbReference type="ARBA" id="ARBA00022443"/>
    </source>
</evidence>
<dbReference type="CDD" id="cd11802">
    <property type="entry name" value="SH3_Endophilin_B"/>
    <property type="match status" value="1"/>
</dbReference>
<dbReference type="EMBL" id="NMWX01000001">
    <property type="protein sequence ID" value="OZG08437.1"/>
    <property type="molecule type" value="Genomic_DNA"/>
</dbReference>
<dbReference type="InterPro" id="IPR036028">
    <property type="entry name" value="SH3-like_dom_sf"/>
</dbReference>
<dbReference type="SMART" id="SM00326">
    <property type="entry name" value="SH3"/>
    <property type="match status" value="1"/>
</dbReference>
<gene>
    <name evidence="6" type="ORF">FL82_00909</name>
    <name evidence="5" type="ORF">GCK72_024163</name>
</gene>
<sequence>MDFNFKKIASDAGGFFSRAKQLTEETFLKAERTELDSHFENLLQRADKTEEHTRRLLSSIESYLQPNPTVRMEEVFYEKLELKKDGVVRQNNLEQLSTAMTEAGETFGETTPYGSALVKVAQTENRLGQAERELCGQAATNTLLPIRRFLEGDMKTIQKERKVLNSKRLDLDACKSRLKKAKNVDTQTVTNSKTSGGFTVEQAEADVRVAQAEFDKQSEITKLLLEGIQTAHNNQLKCLRDFVEAQMSFYAQAHQLMADLQRELSGTMSFRGSSAILVNNSGDPPNGRTMAAAIAAAKPTGLLPDDLGTKQAKVILDYEAVLPQEISVTQNDILIVYRLPGMDAEYVMAEKGGKRGKLPVSYIELL</sequence>
<protein>
    <recommendedName>
        <fullName evidence="9">BAR domain-containing protein</fullName>
    </recommendedName>
</protein>
<accession>A0A261BDM7</accession>
<organism evidence="6 7">
    <name type="scientific">Caenorhabditis remanei</name>
    <name type="common">Caenorhabditis vulgaris</name>
    <dbReference type="NCBI Taxonomy" id="31234"/>
    <lineage>
        <taxon>Eukaryota</taxon>
        <taxon>Metazoa</taxon>
        <taxon>Ecdysozoa</taxon>
        <taxon>Nematoda</taxon>
        <taxon>Chromadorea</taxon>
        <taxon>Rhabditida</taxon>
        <taxon>Rhabditina</taxon>
        <taxon>Rhabditomorpha</taxon>
        <taxon>Rhabditoidea</taxon>
        <taxon>Rhabditidae</taxon>
        <taxon>Peloderinae</taxon>
        <taxon>Caenorhabditis</taxon>
    </lineage>
</organism>
<dbReference type="SMART" id="SM00721">
    <property type="entry name" value="BAR"/>
    <property type="match status" value="1"/>
</dbReference>
<evidence type="ECO:0000256" key="2">
    <source>
        <dbReference type="PROSITE-ProRule" id="PRU00192"/>
    </source>
</evidence>
<feature type="domain" description="SH3" evidence="3">
    <location>
        <begin position="307"/>
        <end position="366"/>
    </location>
</feature>
<proteinExistence type="predicted"/>
<evidence type="ECO:0000259" key="4">
    <source>
        <dbReference type="PROSITE" id="PS51021"/>
    </source>
</evidence>
<dbReference type="GO" id="GO:0005737">
    <property type="term" value="C:cytoplasm"/>
    <property type="evidence" value="ECO:0007669"/>
    <property type="project" value="InterPro"/>
</dbReference>
<evidence type="ECO:0000313" key="8">
    <source>
        <dbReference type="Proteomes" id="UP000483820"/>
    </source>
</evidence>
<feature type="non-terminal residue" evidence="6">
    <location>
        <position position="1"/>
    </location>
</feature>
<dbReference type="Gene3D" id="1.20.1270.60">
    <property type="entry name" value="Arfaptin homology (AH) domain/BAR domain"/>
    <property type="match status" value="1"/>
</dbReference>
<reference evidence="6" key="2">
    <citation type="submission" date="2017-08" db="EMBL/GenBank/DDBJ databases">
        <authorList>
            <person name="de Groot N.N."/>
        </authorList>
    </citation>
    <scope>NUCLEOTIDE SEQUENCE [LARGE SCALE GENOMIC DNA]</scope>
    <source>
        <strain evidence="6">PX439</strain>
    </source>
</reference>
<dbReference type="Gene3D" id="2.30.30.40">
    <property type="entry name" value="SH3 Domains"/>
    <property type="match status" value="1"/>
</dbReference>
<feature type="domain" description="BAR" evidence="4">
    <location>
        <begin position="24"/>
        <end position="273"/>
    </location>
</feature>
<name>A0A261BDM7_CAERE</name>
<dbReference type="SUPFAM" id="SSF103657">
    <property type="entry name" value="BAR/IMD domain-like"/>
    <property type="match status" value="1"/>
</dbReference>
<comment type="caution">
    <text evidence="6">The sequence shown here is derived from an EMBL/GenBank/DDBJ whole genome shotgun (WGS) entry which is preliminary data.</text>
</comment>
<dbReference type="Proteomes" id="UP000483820">
    <property type="component" value="Chromosome X"/>
</dbReference>
<reference evidence="7" key="1">
    <citation type="submission" date="2017-08" db="EMBL/GenBank/DDBJ databases">
        <authorList>
            <person name="Fierst J.L."/>
        </authorList>
    </citation>
    <scope>NUCLEOTIDE SEQUENCE [LARGE SCALE GENOMIC DNA]</scope>
    <source>
        <strain evidence="7">PX439</strain>
    </source>
</reference>
<evidence type="ECO:0000313" key="6">
    <source>
        <dbReference type="EMBL" id="OZG08437.1"/>
    </source>
</evidence>
<dbReference type="InterPro" id="IPR027267">
    <property type="entry name" value="AH/BAR_dom_sf"/>
</dbReference>
<reference evidence="5 8" key="3">
    <citation type="submission" date="2019-12" db="EMBL/GenBank/DDBJ databases">
        <title>Chromosome-level assembly of the Caenorhabditis remanei genome.</title>
        <authorList>
            <person name="Teterina A.A."/>
            <person name="Willis J.H."/>
            <person name="Phillips P.C."/>
        </authorList>
    </citation>
    <scope>NUCLEOTIDE SEQUENCE [LARGE SCALE GENOMIC DNA]</scope>
    <source>
        <strain evidence="5 8">PX506</strain>
        <tissue evidence="5">Whole organism</tissue>
    </source>
</reference>
<dbReference type="InterPro" id="IPR004148">
    <property type="entry name" value="BAR_dom"/>
</dbReference>
<dbReference type="Proteomes" id="UP000216624">
    <property type="component" value="Unassembled WGS sequence"/>
</dbReference>
<keyword evidence="7" id="KW-1185">Reference proteome</keyword>
<dbReference type="PROSITE" id="PS51021">
    <property type="entry name" value="BAR"/>
    <property type="match status" value="1"/>
</dbReference>
<evidence type="ECO:0000259" key="3">
    <source>
        <dbReference type="PROSITE" id="PS50002"/>
    </source>
</evidence>
<keyword evidence="1 2" id="KW-0728">SH3 domain</keyword>
<evidence type="ECO:0008006" key="9">
    <source>
        <dbReference type="Google" id="ProtNLM"/>
    </source>
</evidence>
<dbReference type="CDD" id="cd07594">
    <property type="entry name" value="BAR_Endophilin_B"/>
    <property type="match status" value="1"/>
</dbReference>